<reference evidence="11 12" key="1">
    <citation type="submission" date="2012-09" db="EMBL/GenBank/DDBJ databases">
        <title>Genome Sequence of alkane-degrading Bacterium Alcanivorax sp. 521-1.</title>
        <authorList>
            <person name="Lai Q."/>
            <person name="Shao Z."/>
        </authorList>
    </citation>
    <scope>NUCLEOTIDE SEQUENCE [LARGE SCALE GENOMIC DNA]</scope>
    <source>
        <strain evidence="11 12">521-1</strain>
    </source>
</reference>
<evidence type="ECO:0000256" key="6">
    <source>
        <dbReference type="ARBA" id="ARBA00023015"/>
    </source>
</evidence>
<name>A0ABS0ALC8_9GAMM</name>
<evidence type="ECO:0000256" key="9">
    <source>
        <dbReference type="SAM" id="MobiDB-lite"/>
    </source>
</evidence>
<dbReference type="InterPro" id="IPR009061">
    <property type="entry name" value="DNA-bd_dom_put_sf"/>
</dbReference>
<evidence type="ECO:0000256" key="1">
    <source>
        <dbReference type="ARBA" id="ARBA00014474"/>
    </source>
</evidence>
<evidence type="ECO:0000259" key="10">
    <source>
        <dbReference type="PROSITE" id="PS50937"/>
    </source>
</evidence>
<evidence type="ECO:0000256" key="7">
    <source>
        <dbReference type="ARBA" id="ARBA00023125"/>
    </source>
</evidence>
<dbReference type="RefSeq" id="WP_194863840.1">
    <property type="nucleotide sequence ID" value="NZ_ARXX01000002.1"/>
</dbReference>
<evidence type="ECO:0000256" key="2">
    <source>
        <dbReference type="ARBA" id="ARBA00022714"/>
    </source>
</evidence>
<evidence type="ECO:0000256" key="8">
    <source>
        <dbReference type="ARBA" id="ARBA00023163"/>
    </source>
</evidence>
<evidence type="ECO:0000256" key="4">
    <source>
        <dbReference type="ARBA" id="ARBA00023004"/>
    </source>
</evidence>
<keyword evidence="7" id="KW-0238">DNA-binding</keyword>
<keyword evidence="3" id="KW-0479">Metal-binding</keyword>
<dbReference type="PRINTS" id="PR00040">
    <property type="entry name" value="HTHMERR"/>
</dbReference>
<evidence type="ECO:0000313" key="12">
    <source>
        <dbReference type="Proteomes" id="UP000662703"/>
    </source>
</evidence>
<accession>A0ABS0ALC8</accession>
<dbReference type="Gene3D" id="1.10.1660.10">
    <property type="match status" value="1"/>
</dbReference>
<keyword evidence="6" id="KW-0805">Transcription regulation</keyword>
<evidence type="ECO:0000313" key="11">
    <source>
        <dbReference type="EMBL" id="MBF5054878.1"/>
    </source>
</evidence>
<dbReference type="NCBIfam" id="TIGR01950">
    <property type="entry name" value="SoxR"/>
    <property type="match status" value="1"/>
</dbReference>
<dbReference type="InterPro" id="IPR047057">
    <property type="entry name" value="MerR_fam"/>
</dbReference>
<feature type="region of interest" description="Disordered" evidence="9">
    <location>
        <begin position="137"/>
        <end position="160"/>
    </location>
</feature>
<dbReference type="PROSITE" id="PS50937">
    <property type="entry name" value="HTH_MERR_2"/>
    <property type="match status" value="1"/>
</dbReference>
<dbReference type="SUPFAM" id="SSF46955">
    <property type="entry name" value="Putative DNA-binding domain"/>
    <property type="match status" value="1"/>
</dbReference>
<dbReference type="InterPro" id="IPR015358">
    <property type="entry name" value="Tscrpt_reg_MerR_DNA-bd"/>
</dbReference>
<dbReference type="InterPro" id="IPR000551">
    <property type="entry name" value="MerR-type_HTH_dom"/>
</dbReference>
<dbReference type="PROSITE" id="PS00552">
    <property type="entry name" value="HTH_MERR_1"/>
    <property type="match status" value="1"/>
</dbReference>
<dbReference type="SMART" id="SM00422">
    <property type="entry name" value="HTH_MERR"/>
    <property type="match status" value="1"/>
</dbReference>
<dbReference type="Proteomes" id="UP000662703">
    <property type="component" value="Unassembled WGS sequence"/>
</dbReference>
<protein>
    <recommendedName>
        <fullName evidence="1">Redox-sensitive transcriptional activator SoxR</fullName>
    </recommendedName>
</protein>
<keyword evidence="12" id="KW-1185">Reference proteome</keyword>
<dbReference type="InterPro" id="IPR010211">
    <property type="entry name" value="Redox-sen_tscrpt-act_SoxR"/>
</dbReference>
<keyword evidence="2" id="KW-0001">2Fe-2S</keyword>
<evidence type="ECO:0000256" key="5">
    <source>
        <dbReference type="ARBA" id="ARBA00023014"/>
    </source>
</evidence>
<feature type="domain" description="HTH merR-type" evidence="10">
    <location>
        <begin position="12"/>
        <end position="80"/>
    </location>
</feature>
<gene>
    <name evidence="11" type="ORF">Y5W_00172</name>
</gene>
<comment type="caution">
    <text evidence="11">The sequence shown here is derived from an EMBL/GenBank/DDBJ whole genome shotgun (WGS) entry which is preliminary data.</text>
</comment>
<dbReference type="CDD" id="cd01110">
    <property type="entry name" value="HTH_SoxR"/>
    <property type="match status" value="1"/>
</dbReference>
<keyword evidence="4" id="KW-0408">Iron</keyword>
<dbReference type="PANTHER" id="PTHR30204">
    <property type="entry name" value="REDOX-CYCLING DRUG-SENSING TRANSCRIPTIONAL ACTIVATOR SOXR"/>
    <property type="match status" value="1"/>
</dbReference>
<evidence type="ECO:0000256" key="3">
    <source>
        <dbReference type="ARBA" id="ARBA00022723"/>
    </source>
</evidence>
<proteinExistence type="predicted"/>
<dbReference type="PANTHER" id="PTHR30204:SF0">
    <property type="entry name" value="REDOX-SENSITIVE TRANSCRIPTIONAL ACTIVATOR SOXR"/>
    <property type="match status" value="1"/>
</dbReference>
<dbReference type="EMBL" id="ARXX01000002">
    <property type="protein sequence ID" value="MBF5054878.1"/>
    <property type="molecule type" value="Genomic_DNA"/>
</dbReference>
<keyword evidence="5" id="KW-0411">Iron-sulfur</keyword>
<dbReference type="Pfam" id="PF09278">
    <property type="entry name" value="MerR-DNA-bind"/>
    <property type="match status" value="1"/>
</dbReference>
<organism evidence="11 12">
    <name type="scientific">Alloalcanivorax profundimaris</name>
    <dbReference type="NCBI Taxonomy" id="2735259"/>
    <lineage>
        <taxon>Bacteria</taxon>
        <taxon>Pseudomonadati</taxon>
        <taxon>Pseudomonadota</taxon>
        <taxon>Gammaproteobacteria</taxon>
        <taxon>Oceanospirillales</taxon>
        <taxon>Alcanivoracaceae</taxon>
        <taxon>Alloalcanivorax</taxon>
    </lineage>
</organism>
<keyword evidence="8" id="KW-0804">Transcription</keyword>
<dbReference type="Pfam" id="PF00376">
    <property type="entry name" value="MerR"/>
    <property type="match status" value="1"/>
</dbReference>
<sequence length="160" mass="17924">MARITAANIDKALTVGEVAERSGVAVSALHFYERKGLIHSRRSAGNQRRYHRDVLRRVAVIKVAQRIGIPLAEVSEALASLPEARSPNARDWSRLSARWRQELDERIQRLTQLRDQLSDCIGCGCLSMTACRLRNPGDELSEHGPGARRWEGDLPSDQDD</sequence>